<protein>
    <submittedName>
        <fullName evidence="2">CAZy families GT2|GT4 protein</fullName>
    </submittedName>
</protein>
<reference evidence="2" key="1">
    <citation type="journal article" date="2013" name="Environ. Microbiol.">
        <title>Seasonally variable intestinal metagenomes of the red palm weevil (Rhynchophorus ferrugineus).</title>
        <authorList>
            <person name="Jia S."/>
            <person name="Zhang X."/>
            <person name="Zhang G."/>
            <person name="Yin A."/>
            <person name="Zhang S."/>
            <person name="Li F."/>
            <person name="Wang L."/>
            <person name="Zhao D."/>
            <person name="Yun Q."/>
            <person name="Tala"/>
            <person name="Wang J."/>
            <person name="Sun G."/>
            <person name="Baabdullah M."/>
            <person name="Yu X."/>
            <person name="Hu S."/>
            <person name="Al-Mssallem I.S."/>
            <person name="Yu J."/>
        </authorList>
    </citation>
    <scope>NUCLEOTIDE SEQUENCE</scope>
</reference>
<dbReference type="EMBL" id="KF122562">
    <property type="protein sequence ID" value="AIA89858.1"/>
    <property type="molecule type" value="Genomic_DNA"/>
</dbReference>
<evidence type="ECO:0000313" key="2">
    <source>
        <dbReference type="EMBL" id="AIA89858.1"/>
    </source>
</evidence>
<feature type="region of interest" description="Disordered" evidence="1">
    <location>
        <begin position="122"/>
        <end position="150"/>
    </location>
</feature>
<evidence type="ECO:0000256" key="1">
    <source>
        <dbReference type="SAM" id="MobiDB-lite"/>
    </source>
</evidence>
<organism evidence="2">
    <name type="scientific">uncultured Bacillus sp</name>
    <dbReference type="NCBI Taxonomy" id="83428"/>
    <lineage>
        <taxon>Bacteria</taxon>
        <taxon>Bacillati</taxon>
        <taxon>Bacillota</taxon>
        <taxon>Bacilli</taxon>
        <taxon>Bacillales</taxon>
        <taxon>Bacillaceae</taxon>
        <taxon>Bacillus</taxon>
        <taxon>environmental samples</taxon>
    </lineage>
</organism>
<dbReference type="AlphaFoldDB" id="A0A060BZK5"/>
<name>A0A060BZK5_9BACI</name>
<sequence length="150" mass="16343">RPVLGRHARDEYTKWPAGAAALRAAYCAERPCVVELMGGIGRARAVIGAEPSNWVAHPFGAMDSHAFLDRLDFFLHYPHETYIEEFGRAVLEALARGLPAVLPPVFRETFGAAAVYAEPRGGLAPASRRSGPTRRPISRRPPAARPSCAR</sequence>
<proteinExistence type="predicted"/>
<accession>A0A060BZK5</accession>
<feature type="non-terminal residue" evidence="2">
    <location>
        <position position="1"/>
    </location>
</feature>